<dbReference type="EMBL" id="CP045851">
    <property type="protein sequence ID" value="QGG96529.1"/>
    <property type="molecule type" value="Genomic_DNA"/>
</dbReference>
<dbReference type="KEGG" id="atq:GH723_16255"/>
<dbReference type="RefSeq" id="WP_153760633.1">
    <property type="nucleotide sequence ID" value="NZ_CP045851.1"/>
</dbReference>
<accession>A0A5Q2RIB1</accession>
<evidence type="ECO:0000313" key="2">
    <source>
        <dbReference type="Proteomes" id="UP000334019"/>
    </source>
</evidence>
<dbReference type="AlphaFoldDB" id="A0A5Q2RIB1"/>
<gene>
    <name evidence="1" type="ORF">GH723_16255</name>
</gene>
<proteinExistence type="predicted"/>
<organism evidence="1 2">
    <name type="scientific">Actinomarinicola tropica</name>
    <dbReference type="NCBI Taxonomy" id="2789776"/>
    <lineage>
        <taxon>Bacteria</taxon>
        <taxon>Bacillati</taxon>
        <taxon>Actinomycetota</taxon>
        <taxon>Acidimicrobiia</taxon>
        <taxon>Acidimicrobiales</taxon>
        <taxon>Iamiaceae</taxon>
        <taxon>Actinomarinicola</taxon>
    </lineage>
</organism>
<name>A0A5Q2RIB1_9ACTN</name>
<sequence>MPTPPPLTLHELAARAGGAAWVSARLFELVGGWCTTTPEAHVVGRLAAQSHRHAWHAELWSARIPEATILDRATVERAPSAEVADLLDRCRDLPGTPERLAVLGEVLLPGLLDAHVAHRARASTVCDGATLRTLGLVVADLEGDLSEVSTLRTRLPDADAGPVADLRAALGAAGGLLGPLP</sequence>
<keyword evidence="2" id="KW-1185">Reference proteome</keyword>
<reference evidence="1 2" key="1">
    <citation type="submission" date="2019-11" db="EMBL/GenBank/DDBJ databases">
        <authorList>
            <person name="He Y."/>
        </authorList>
    </citation>
    <scope>NUCLEOTIDE SEQUENCE [LARGE SCALE GENOMIC DNA]</scope>
    <source>
        <strain evidence="1 2">SCSIO 58843</strain>
    </source>
</reference>
<protein>
    <submittedName>
        <fullName evidence="1">Uncharacterized protein</fullName>
    </submittedName>
</protein>
<dbReference type="Proteomes" id="UP000334019">
    <property type="component" value="Chromosome"/>
</dbReference>
<evidence type="ECO:0000313" key="1">
    <source>
        <dbReference type="EMBL" id="QGG96529.1"/>
    </source>
</evidence>